<proteinExistence type="predicted"/>
<evidence type="ECO:0000256" key="1">
    <source>
        <dbReference type="SAM" id="MobiDB-lite"/>
    </source>
</evidence>
<organism evidence="3 4">
    <name type="scientific">Malus baccata</name>
    <name type="common">Siberian crab apple</name>
    <name type="synonym">Pyrus baccata</name>
    <dbReference type="NCBI Taxonomy" id="106549"/>
    <lineage>
        <taxon>Eukaryota</taxon>
        <taxon>Viridiplantae</taxon>
        <taxon>Streptophyta</taxon>
        <taxon>Embryophyta</taxon>
        <taxon>Tracheophyta</taxon>
        <taxon>Spermatophyta</taxon>
        <taxon>Magnoliopsida</taxon>
        <taxon>eudicotyledons</taxon>
        <taxon>Gunneridae</taxon>
        <taxon>Pentapetalae</taxon>
        <taxon>rosids</taxon>
        <taxon>fabids</taxon>
        <taxon>Rosales</taxon>
        <taxon>Rosaceae</taxon>
        <taxon>Amygdaloideae</taxon>
        <taxon>Maleae</taxon>
        <taxon>Malus</taxon>
    </lineage>
</organism>
<sequence>MESDQSSQPKGSRRVWKQYEEDALLSILEEAVVKNLRCDNNCFKPGTMTQFETAIKLKCPDANIKAIPHIDSKMRSWKKDYAIVYDMVNKTSFAWNDVRKCIEVDSTEVWQSYVKVNKEAEGGLGKSFPLYDRLNVIFGKDRATGVGAATPTEMMNEPEHINEDEDEDEDEVETISPSVARRSGSSSTRKRKSVANDNDLAVVFKEMISESVDKLGGVLQAATT</sequence>
<dbReference type="AlphaFoldDB" id="A0A540M9T2"/>
<dbReference type="Proteomes" id="UP000315295">
    <property type="component" value="Unassembled WGS sequence"/>
</dbReference>
<protein>
    <recommendedName>
        <fullName evidence="2">Myb/SANT-like domain-containing protein</fullName>
    </recommendedName>
</protein>
<dbReference type="Pfam" id="PF12776">
    <property type="entry name" value="Myb_DNA-bind_3"/>
    <property type="match status" value="1"/>
</dbReference>
<gene>
    <name evidence="3" type="ORF">C1H46_018869</name>
</gene>
<dbReference type="STRING" id="106549.A0A540M9T2"/>
<dbReference type="PANTHER" id="PTHR46250">
    <property type="entry name" value="MYB/SANT-LIKE DNA-BINDING DOMAIN PROTEIN-RELATED"/>
    <property type="match status" value="1"/>
</dbReference>
<feature type="compositionally biased region" description="Acidic residues" evidence="1">
    <location>
        <begin position="162"/>
        <end position="173"/>
    </location>
</feature>
<evidence type="ECO:0000313" key="4">
    <source>
        <dbReference type="Proteomes" id="UP000315295"/>
    </source>
</evidence>
<keyword evidence="4" id="KW-1185">Reference proteome</keyword>
<reference evidence="3 4" key="1">
    <citation type="journal article" date="2019" name="G3 (Bethesda)">
        <title>Sequencing of a Wild Apple (Malus baccata) Genome Unravels the Differences Between Cultivated and Wild Apple Species Regarding Disease Resistance and Cold Tolerance.</title>
        <authorList>
            <person name="Chen X."/>
        </authorList>
    </citation>
    <scope>NUCLEOTIDE SEQUENCE [LARGE SCALE GENOMIC DNA]</scope>
    <source>
        <strain evidence="4">cv. Shandingzi</strain>
        <tissue evidence="3">Leaves</tissue>
    </source>
</reference>
<feature type="region of interest" description="Disordered" evidence="1">
    <location>
        <begin position="155"/>
        <end position="194"/>
    </location>
</feature>
<name>A0A540M9T2_MALBA</name>
<evidence type="ECO:0000313" key="3">
    <source>
        <dbReference type="EMBL" id="TQD95513.1"/>
    </source>
</evidence>
<accession>A0A540M9T2</accession>
<feature type="compositionally biased region" description="Low complexity" evidence="1">
    <location>
        <begin position="176"/>
        <end position="187"/>
    </location>
</feature>
<dbReference type="EMBL" id="VIEB01000312">
    <property type="protein sequence ID" value="TQD95513.1"/>
    <property type="molecule type" value="Genomic_DNA"/>
</dbReference>
<feature type="domain" description="Myb/SANT-like" evidence="2">
    <location>
        <begin position="16"/>
        <end position="113"/>
    </location>
</feature>
<dbReference type="InterPro" id="IPR024752">
    <property type="entry name" value="Myb/SANT-like_dom"/>
</dbReference>
<dbReference type="PANTHER" id="PTHR46250:SF15">
    <property type="entry name" value="OS01G0523800 PROTEIN"/>
    <property type="match status" value="1"/>
</dbReference>
<evidence type="ECO:0000259" key="2">
    <source>
        <dbReference type="Pfam" id="PF12776"/>
    </source>
</evidence>
<comment type="caution">
    <text evidence="3">The sequence shown here is derived from an EMBL/GenBank/DDBJ whole genome shotgun (WGS) entry which is preliminary data.</text>
</comment>